<proteinExistence type="predicted"/>
<evidence type="ECO:0000313" key="2">
    <source>
        <dbReference type="Proteomes" id="UP000288805"/>
    </source>
</evidence>
<dbReference type="AlphaFoldDB" id="A0A438ICX8"/>
<comment type="caution">
    <text evidence="1">The sequence shown here is derived from an EMBL/GenBank/DDBJ whole genome shotgun (WGS) entry which is preliminary data.</text>
</comment>
<dbReference type="EMBL" id="QGNW01000121">
    <property type="protein sequence ID" value="RVW94497.1"/>
    <property type="molecule type" value="Genomic_DNA"/>
</dbReference>
<organism evidence="1 2">
    <name type="scientific">Vitis vinifera</name>
    <name type="common">Grape</name>
    <dbReference type="NCBI Taxonomy" id="29760"/>
    <lineage>
        <taxon>Eukaryota</taxon>
        <taxon>Viridiplantae</taxon>
        <taxon>Streptophyta</taxon>
        <taxon>Embryophyta</taxon>
        <taxon>Tracheophyta</taxon>
        <taxon>Spermatophyta</taxon>
        <taxon>Magnoliopsida</taxon>
        <taxon>eudicotyledons</taxon>
        <taxon>Gunneridae</taxon>
        <taxon>Pentapetalae</taxon>
        <taxon>rosids</taxon>
        <taxon>Vitales</taxon>
        <taxon>Vitaceae</taxon>
        <taxon>Viteae</taxon>
        <taxon>Vitis</taxon>
    </lineage>
</organism>
<name>A0A438ICX8_VITVI</name>
<sequence length="53" mass="5982">MISRDNIGSKWFLCIAYVLLKDDQLANALTKPLHHSYFLSLKTKIGIFDGTPS</sequence>
<accession>A0A438ICX8</accession>
<reference evidence="1 2" key="1">
    <citation type="journal article" date="2018" name="PLoS Genet.">
        <title>Population sequencing reveals clonal diversity and ancestral inbreeding in the grapevine cultivar Chardonnay.</title>
        <authorList>
            <person name="Roach M.J."/>
            <person name="Johnson D.L."/>
            <person name="Bohlmann J."/>
            <person name="van Vuuren H.J."/>
            <person name="Jones S.J."/>
            <person name="Pretorius I.S."/>
            <person name="Schmidt S.A."/>
            <person name="Borneman A.R."/>
        </authorList>
    </citation>
    <scope>NUCLEOTIDE SEQUENCE [LARGE SCALE GENOMIC DNA]</scope>
    <source>
        <strain evidence="2">cv. Chardonnay</strain>
        <tissue evidence="1">Leaf</tissue>
    </source>
</reference>
<evidence type="ECO:0000313" key="1">
    <source>
        <dbReference type="EMBL" id="RVW94497.1"/>
    </source>
</evidence>
<gene>
    <name evidence="1" type="ORF">CK203_035688</name>
</gene>
<dbReference type="Proteomes" id="UP000288805">
    <property type="component" value="Unassembled WGS sequence"/>
</dbReference>
<protein>
    <submittedName>
        <fullName evidence="1">Uncharacterized protein</fullName>
    </submittedName>
</protein>